<evidence type="ECO:0000256" key="1">
    <source>
        <dbReference type="ARBA" id="ARBA00004442"/>
    </source>
</evidence>
<evidence type="ECO:0000256" key="5">
    <source>
        <dbReference type="SAM" id="SignalP"/>
    </source>
</evidence>
<dbReference type="Gene3D" id="2.60.40.1120">
    <property type="entry name" value="Carboxypeptidase-like, regulatory domain"/>
    <property type="match status" value="1"/>
</dbReference>
<dbReference type="InterPro" id="IPR036942">
    <property type="entry name" value="Beta-barrel_TonB_sf"/>
</dbReference>
<dbReference type="STRING" id="1191523.MROS_1581"/>
<comment type="similarity">
    <text evidence="4">Belongs to the TonB-dependent receptor family.</text>
</comment>
<dbReference type="Pfam" id="PF00593">
    <property type="entry name" value="TonB_dep_Rec_b-barrel"/>
    <property type="match status" value="1"/>
</dbReference>
<keyword evidence="8" id="KW-0675">Receptor</keyword>
<protein>
    <submittedName>
        <fullName evidence="8">TonB-dependent receptor</fullName>
    </submittedName>
</protein>
<dbReference type="GO" id="GO:0009279">
    <property type="term" value="C:cell outer membrane"/>
    <property type="evidence" value="ECO:0007669"/>
    <property type="project" value="UniProtKB-SubCell"/>
</dbReference>
<name>I6YW49_MELRP</name>
<dbReference type="Pfam" id="PF07715">
    <property type="entry name" value="Plug"/>
    <property type="match status" value="1"/>
</dbReference>
<sequence length="987" mass="111762">MKIKTHLNGGLLILLILAFSGLAFAAGGRVKGKVQDAQTKEPLPFCNVILVGTSFGSATDFDGLYQINAVPPGKYILRASFIGYKQEEVSIEVKEGKTTEYNFNLSPESVYGDTIVITAQAEGQAKAINEQLTSVTIKNVVSFAKIRELPDANAAESVARLPGVSLIRTGGEGSRVVVRGLSPQYNRVTIDGVELPANVTSNDPNEHRSEFKAGDELSLSGDRATDLSMISSNMLGGIEVVKAITPDMDATLLGGVINFSMRKALKTTTGKPSFEFFTQGSHNNLKNTNDDYKFVASYEQRFWNNRFGIFAQGSAEDRNLSANELSADYNFAGKLNVTDEGDPEFRSMTLTDVLRDRKRYGATVVLDYKYSNGSIGFMNFFSRSNTKTISRNESYHLLDDDLFYSATNSENTLDILSNLLSISHSVAGFGIELRLSHSYSKTTYPNDVRFNFWQNGAGYENKFTLLRYQRPEVIASNVVYDPEDAVFFDIYNIDNTSKDRTYNGTLDIRRDITISKLVNAKIKFGGAYQYRKRSYDYNQSSGSVFYDDGGQVASAVLKAFPQFGTSITFSDFIDSSYSYGEFLNGDYQLGPPLNVDLMMQVIEVAKKNPGAGNGGGYKPHKLSSILYDYSGHEVKSAAYFMTSINLGQKITFIPGVRYQNLTTTYNGIRGEQIPGDIQYTVAEETQSHGYWLPMAHLRYKPTDWLQFHFAYTNTLNYPDYNSIIPRYYIGTNYILYNNYRLKPARSENFDAIMSIYTNEIGLFSVGGFKKRIKDLVFPTKTYPKDFSAYPELQEKLKNRKESFALYTYINNPIPIDVLGVEGEWQAHFWYLPEPFTGLVFNINYTHIFSEADYPKTYLITILDENFIQKTVSVDTFYTDRLLFQPNDIINVALGYDYKGFSFRVSMLYQDNIFKRPDFWYQNRVHSDKYVRFDLSVKQELPWYGIQLYLNINNLTGEDDVDINQKTKYVTNQQRYGMTADFGMRVRL</sequence>
<dbReference type="OrthoDB" id="8727862at2"/>
<proteinExistence type="inferred from homology"/>
<dbReference type="HOGENOM" id="CLU_006935_1_2_10"/>
<organism evidence="8 9">
    <name type="scientific">Melioribacter roseus (strain DSM 23840 / JCM 17771 / VKM B-2668 / P3M-2)</name>
    <dbReference type="NCBI Taxonomy" id="1191523"/>
    <lineage>
        <taxon>Bacteria</taxon>
        <taxon>Pseudomonadati</taxon>
        <taxon>Ignavibacteriota</taxon>
        <taxon>Ignavibacteria</taxon>
        <taxon>Ignavibacteriales</taxon>
        <taxon>Melioribacteraceae</taxon>
        <taxon>Melioribacter</taxon>
    </lineage>
</organism>
<feature type="domain" description="TonB-dependent receptor plug" evidence="7">
    <location>
        <begin position="138"/>
        <end position="256"/>
    </location>
</feature>
<keyword evidence="3" id="KW-0998">Cell outer membrane</keyword>
<dbReference type="SUPFAM" id="SSF56935">
    <property type="entry name" value="Porins"/>
    <property type="match status" value="1"/>
</dbReference>
<feature type="domain" description="TonB-dependent receptor-like beta-barrel" evidence="6">
    <location>
        <begin position="442"/>
        <end position="954"/>
    </location>
</feature>
<dbReference type="InterPro" id="IPR008969">
    <property type="entry name" value="CarboxyPept-like_regulatory"/>
</dbReference>
<evidence type="ECO:0000256" key="2">
    <source>
        <dbReference type="ARBA" id="ARBA00023136"/>
    </source>
</evidence>
<dbReference type="InterPro" id="IPR037066">
    <property type="entry name" value="Plug_dom_sf"/>
</dbReference>
<dbReference type="InterPro" id="IPR000531">
    <property type="entry name" value="Beta-barrel_TonB"/>
</dbReference>
<comment type="subcellular location">
    <subcellularLocation>
        <location evidence="1 4">Cell outer membrane</location>
    </subcellularLocation>
</comment>
<evidence type="ECO:0000313" key="8">
    <source>
        <dbReference type="EMBL" id="AFN74817.1"/>
    </source>
</evidence>
<dbReference type="KEGG" id="mro:MROS_1581"/>
<evidence type="ECO:0000256" key="4">
    <source>
        <dbReference type="RuleBase" id="RU003357"/>
    </source>
</evidence>
<dbReference type="Proteomes" id="UP000009011">
    <property type="component" value="Chromosome"/>
</dbReference>
<dbReference type="eggNOG" id="COG1629">
    <property type="taxonomic scope" value="Bacteria"/>
</dbReference>
<evidence type="ECO:0000313" key="9">
    <source>
        <dbReference type="Proteomes" id="UP000009011"/>
    </source>
</evidence>
<dbReference type="InterPro" id="IPR010104">
    <property type="entry name" value="TonB_rcpt_bac"/>
</dbReference>
<keyword evidence="5" id="KW-0732">Signal</keyword>
<dbReference type="AlphaFoldDB" id="I6YW49"/>
<feature type="chain" id="PRO_5003707062" evidence="5">
    <location>
        <begin position="26"/>
        <end position="987"/>
    </location>
</feature>
<dbReference type="Gene3D" id="2.170.130.10">
    <property type="entry name" value="TonB-dependent receptor, plug domain"/>
    <property type="match status" value="1"/>
</dbReference>
<evidence type="ECO:0000259" key="7">
    <source>
        <dbReference type="Pfam" id="PF07715"/>
    </source>
</evidence>
<feature type="signal peptide" evidence="5">
    <location>
        <begin position="1"/>
        <end position="25"/>
    </location>
</feature>
<reference evidence="8 9" key="1">
    <citation type="journal article" date="2013" name="PLoS ONE">
        <title>Genomic analysis of Melioribacter roseus, facultatively anaerobic organotrophic bacterium representing a novel deep lineage within Bacteriodetes/Chlorobi group.</title>
        <authorList>
            <person name="Kadnikov V.V."/>
            <person name="Mardanov A.V."/>
            <person name="Podosokorskaya O.A."/>
            <person name="Gavrilov S.N."/>
            <person name="Kublanov I.V."/>
            <person name="Beletsky A.V."/>
            <person name="Bonch-Osmolovskaya E.A."/>
            <person name="Ravin N.V."/>
        </authorList>
    </citation>
    <scope>NUCLEOTIDE SEQUENCE [LARGE SCALE GENOMIC DNA]</scope>
    <source>
        <strain evidence="9">JCM 17771 / P3M-2</strain>
    </source>
</reference>
<dbReference type="eggNOG" id="COG4771">
    <property type="taxonomic scope" value="Bacteria"/>
</dbReference>
<dbReference type="RefSeq" id="WP_014856251.1">
    <property type="nucleotide sequence ID" value="NC_018178.1"/>
</dbReference>
<keyword evidence="4" id="KW-0798">TonB box</keyword>
<evidence type="ECO:0000256" key="3">
    <source>
        <dbReference type="ARBA" id="ARBA00023237"/>
    </source>
</evidence>
<keyword evidence="9" id="KW-1185">Reference proteome</keyword>
<evidence type="ECO:0000259" key="6">
    <source>
        <dbReference type="Pfam" id="PF00593"/>
    </source>
</evidence>
<dbReference type="PANTHER" id="PTHR40980">
    <property type="entry name" value="PLUG DOMAIN-CONTAINING PROTEIN"/>
    <property type="match status" value="1"/>
</dbReference>
<dbReference type="PANTHER" id="PTHR40980:SF4">
    <property type="entry name" value="TONB-DEPENDENT RECEPTOR-LIKE BETA-BARREL DOMAIN-CONTAINING PROTEIN"/>
    <property type="match status" value="1"/>
</dbReference>
<gene>
    <name evidence="8" type="ordered locus">MROS_1581</name>
</gene>
<keyword evidence="2 4" id="KW-0472">Membrane</keyword>
<dbReference type="InterPro" id="IPR012910">
    <property type="entry name" value="Plug_dom"/>
</dbReference>
<dbReference type="PATRIC" id="fig|1191523.3.peg.1676"/>
<dbReference type="EMBL" id="CP003557">
    <property type="protein sequence ID" value="AFN74817.1"/>
    <property type="molecule type" value="Genomic_DNA"/>
</dbReference>
<accession>I6YW49</accession>
<dbReference type="NCBIfam" id="TIGR01782">
    <property type="entry name" value="TonB-Xanth-Caul"/>
    <property type="match status" value="1"/>
</dbReference>
<dbReference type="SUPFAM" id="SSF49464">
    <property type="entry name" value="Carboxypeptidase regulatory domain-like"/>
    <property type="match status" value="1"/>
</dbReference>
<dbReference type="Pfam" id="PF13715">
    <property type="entry name" value="CarbopepD_reg_2"/>
    <property type="match status" value="1"/>
</dbReference>
<dbReference type="Gene3D" id="2.40.170.20">
    <property type="entry name" value="TonB-dependent receptor, beta-barrel domain"/>
    <property type="match status" value="1"/>
</dbReference>